<organism evidence="1 2">
    <name type="scientific">Dyella tabacisoli</name>
    <dbReference type="NCBI Taxonomy" id="2282381"/>
    <lineage>
        <taxon>Bacteria</taxon>
        <taxon>Pseudomonadati</taxon>
        <taxon>Pseudomonadota</taxon>
        <taxon>Gammaproteobacteria</taxon>
        <taxon>Lysobacterales</taxon>
        <taxon>Rhodanobacteraceae</taxon>
        <taxon>Dyella</taxon>
    </lineage>
</organism>
<dbReference type="Gene3D" id="3.30.460.40">
    <property type="match status" value="1"/>
</dbReference>
<gene>
    <name evidence="1" type="ORF">DVJ77_12145</name>
</gene>
<dbReference type="SUPFAM" id="SSF81301">
    <property type="entry name" value="Nucleotidyltransferase"/>
    <property type="match status" value="1"/>
</dbReference>
<evidence type="ECO:0000313" key="2">
    <source>
        <dbReference type="Proteomes" id="UP000253782"/>
    </source>
</evidence>
<comment type="caution">
    <text evidence="1">The sequence shown here is derived from an EMBL/GenBank/DDBJ whole genome shotgun (WGS) entry which is preliminary data.</text>
</comment>
<proteinExistence type="predicted"/>
<name>A0A369UL07_9GAMM</name>
<dbReference type="Proteomes" id="UP000253782">
    <property type="component" value="Unassembled WGS sequence"/>
</dbReference>
<evidence type="ECO:0000313" key="1">
    <source>
        <dbReference type="EMBL" id="RDD81452.1"/>
    </source>
</evidence>
<dbReference type="OrthoDB" id="8447821at2"/>
<dbReference type="InterPro" id="IPR043519">
    <property type="entry name" value="NT_sf"/>
</dbReference>
<accession>A0A369UL07</accession>
<keyword evidence="2" id="KW-1185">Reference proteome</keyword>
<dbReference type="AlphaFoldDB" id="A0A369UL07"/>
<evidence type="ECO:0008006" key="3">
    <source>
        <dbReference type="Google" id="ProtNLM"/>
    </source>
</evidence>
<protein>
    <recommendedName>
        <fullName evidence="3">Nucleotidyltransferase family protein</fullName>
    </recommendedName>
</protein>
<dbReference type="EMBL" id="QQAH01000010">
    <property type="protein sequence ID" value="RDD81452.1"/>
    <property type="molecule type" value="Genomic_DNA"/>
</dbReference>
<reference evidence="1 2" key="1">
    <citation type="submission" date="2018-07" db="EMBL/GenBank/DDBJ databases">
        <title>Dyella tabacisoli L4-6T, whole genome shotgun sequence.</title>
        <authorList>
            <person name="Zhou X.-K."/>
            <person name="Li W.-J."/>
            <person name="Duan Y.-Q."/>
        </authorList>
    </citation>
    <scope>NUCLEOTIDE SEQUENCE [LARGE SCALE GENOMIC DNA]</scope>
    <source>
        <strain evidence="1 2">L4-6</strain>
    </source>
</reference>
<dbReference type="RefSeq" id="WP_114845795.1">
    <property type="nucleotide sequence ID" value="NZ_JBHSPE010000020.1"/>
</dbReference>
<sequence>MREHSRDAMHEVLAMAVPVLHGHCRDPWTLIGSAAAWLAGADVLVADLDVLTSVHDAERLIDYWQTQLDTAYRPGGTERFRSRFARFRVSGMPVEVMGGLELFAADGWQRVQVDEIHTVTCAGVAVPIPSVPEQIRLLESFGRPKDKERAALLRAASLRKPINTATDLLR</sequence>